<accession>Q01NB4</accession>
<dbReference type="AlphaFoldDB" id="Q01NB4"/>
<evidence type="ECO:0000256" key="1">
    <source>
        <dbReference type="SAM" id="SignalP"/>
    </source>
</evidence>
<sequence precursor="true">MHTFFKRALPVAGICALIAFASEVRTDYDHKASFEKYRTYSWIQAKASDSLWENRIMEAVDSQLAARGWTKAASGGDASVAAVGTTRNEPTFTTFYEGMPGWGWRGFGTTTATTSVDYNHVGTLVVDVFDSNTKALIWRGVASDTLSSKPDKNDKKLDEAVQKMFEHFPPKSKG</sequence>
<dbReference type="Gene3D" id="3.30.160.670">
    <property type="match status" value="1"/>
</dbReference>
<organism evidence="3">
    <name type="scientific">Solibacter usitatus (strain Ellin6076)</name>
    <dbReference type="NCBI Taxonomy" id="234267"/>
    <lineage>
        <taxon>Bacteria</taxon>
        <taxon>Pseudomonadati</taxon>
        <taxon>Acidobacteriota</taxon>
        <taxon>Terriglobia</taxon>
        <taxon>Bryobacterales</taxon>
        <taxon>Solibacteraceae</taxon>
        <taxon>Candidatus Solibacter</taxon>
    </lineage>
</organism>
<dbReference type="HOGENOM" id="CLU_113282_3_0_0"/>
<dbReference type="InParanoid" id="Q01NB4"/>
<name>Q01NB4_SOLUE</name>
<reference evidence="3" key="1">
    <citation type="submission" date="2006-10" db="EMBL/GenBank/DDBJ databases">
        <title>Complete sequence of Solibacter usitatus Ellin6076.</title>
        <authorList>
            <consortium name="US DOE Joint Genome Institute"/>
            <person name="Copeland A."/>
            <person name="Lucas S."/>
            <person name="Lapidus A."/>
            <person name="Barry K."/>
            <person name="Detter J.C."/>
            <person name="Glavina del Rio T."/>
            <person name="Hammon N."/>
            <person name="Israni S."/>
            <person name="Dalin E."/>
            <person name="Tice H."/>
            <person name="Pitluck S."/>
            <person name="Thompson L.S."/>
            <person name="Brettin T."/>
            <person name="Bruce D."/>
            <person name="Han C."/>
            <person name="Tapia R."/>
            <person name="Gilna P."/>
            <person name="Schmutz J."/>
            <person name="Larimer F."/>
            <person name="Land M."/>
            <person name="Hauser L."/>
            <person name="Kyrpides N."/>
            <person name="Mikhailova N."/>
            <person name="Janssen P.H."/>
            <person name="Kuske C.R."/>
            <person name="Richardson P."/>
        </authorList>
    </citation>
    <scope>NUCLEOTIDE SEQUENCE</scope>
    <source>
        <strain evidence="3">Ellin6076</strain>
    </source>
</reference>
<dbReference type="InterPro" id="IPR025411">
    <property type="entry name" value="DUF4136"/>
</dbReference>
<protein>
    <recommendedName>
        <fullName evidence="2">DUF4136 domain-containing protein</fullName>
    </recommendedName>
</protein>
<feature type="domain" description="DUF4136" evidence="2">
    <location>
        <begin position="24"/>
        <end position="170"/>
    </location>
</feature>
<feature type="signal peptide" evidence="1">
    <location>
        <begin position="1"/>
        <end position="21"/>
    </location>
</feature>
<dbReference type="KEGG" id="sus:Acid_3741"/>
<gene>
    <name evidence="3" type="ordered locus">Acid_3741</name>
</gene>
<proteinExistence type="predicted"/>
<dbReference type="EMBL" id="CP000473">
    <property type="protein sequence ID" value="ABJ84712.1"/>
    <property type="molecule type" value="Genomic_DNA"/>
</dbReference>
<dbReference type="Pfam" id="PF13590">
    <property type="entry name" value="DUF4136"/>
    <property type="match status" value="1"/>
</dbReference>
<evidence type="ECO:0000259" key="2">
    <source>
        <dbReference type="Pfam" id="PF13590"/>
    </source>
</evidence>
<feature type="chain" id="PRO_5004162406" description="DUF4136 domain-containing protein" evidence="1">
    <location>
        <begin position="22"/>
        <end position="174"/>
    </location>
</feature>
<evidence type="ECO:0000313" key="3">
    <source>
        <dbReference type="EMBL" id="ABJ84712.1"/>
    </source>
</evidence>
<dbReference type="OrthoDB" id="118102at2"/>
<dbReference type="eggNOG" id="ENOG5032YB2">
    <property type="taxonomic scope" value="Bacteria"/>
</dbReference>
<dbReference type="STRING" id="234267.Acid_3741"/>
<keyword evidence="1" id="KW-0732">Signal</keyword>